<keyword evidence="8 17" id="KW-0521">NADP</keyword>
<evidence type="ECO:0000256" key="9">
    <source>
        <dbReference type="ARBA" id="ARBA00022958"/>
    </source>
</evidence>
<dbReference type="OrthoDB" id="9806925at2"/>
<comment type="similarity">
    <text evidence="3 19">In the N-terminal section; belongs to the NnrE/AIBP family.</text>
</comment>
<evidence type="ECO:0000256" key="3">
    <source>
        <dbReference type="ARBA" id="ARBA00006001"/>
    </source>
</evidence>
<comment type="catalytic activity">
    <reaction evidence="2 18 19">
        <text>(6R)-NADPHX = (6S)-NADPHX</text>
        <dbReference type="Rhea" id="RHEA:32227"/>
        <dbReference type="ChEBI" id="CHEBI:64076"/>
        <dbReference type="ChEBI" id="CHEBI:64077"/>
        <dbReference type="EC" id="5.1.99.6"/>
    </reaction>
</comment>
<feature type="binding site" evidence="18">
    <location>
        <position position="164"/>
    </location>
    <ligand>
        <name>(6S)-NADPHX</name>
        <dbReference type="ChEBI" id="CHEBI:64076"/>
    </ligand>
</feature>
<keyword evidence="7 17" id="KW-0067">ATP-binding</keyword>
<dbReference type="NCBIfam" id="TIGR00197">
    <property type="entry name" value="yjeF_nterm"/>
    <property type="match status" value="1"/>
</dbReference>
<reference evidence="23" key="1">
    <citation type="submission" date="2010-02" db="EMBL/GenBank/DDBJ databases">
        <title>Complete sequence of Desulfurivibrio alkaliphilus AHT2.</title>
        <authorList>
            <consortium name="US DOE Joint Genome Institute"/>
            <person name="Pitluck S."/>
            <person name="Chertkov O."/>
            <person name="Detter J.C."/>
            <person name="Han C."/>
            <person name="Tapia R."/>
            <person name="Larimer F."/>
            <person name="Land M."/>
            <person name="Hauser L."/>
            <person name="Kyrpides N."/>
            <person name="Mikhailova N."/>
            <person name="Sorokin D.Y."/>
            <person name="Muyzer G."/>
            <person name="Woyke T."/>
        </authorList>
    </citation>
    <scope>NUCLEOTIDE SEQUENCE [LARGE SCALE GENOMIC DNA]</scope>
    <source>
        <strain evidence="23">DSM 19089 / UNIQEM U267 / AHT2</strain>
    </source>
</reference>
<keyword evidence="5 18" id="KW-0479">Metal-binding</keyword>
<dbReference type="GO" id="GO:0052855">
    <property type="term" value="F:ADP-dependent NAD(P)H-hydrate dehydratase activity"/>
    <property type="evidence" value="ECO:0007669"/>
    <property type="project" value="UniProtKB-UniRule"/>
</dbReference>
<evidence type="ECO:0000256" key="14">
    <source>
        <dbReference type="ARBA" id="ARBA00025153"/>
    </source>
</evidence>
<dbReference type="STRING" id="589865.DaAHT2_0242"/>
<evidence type="ECO:0000256" key="15">
    <source>
        <dbReference type="ARBA" id="ARBA00048238"/>
    </source>
</evidence>
<evidence type="ECO:0000259" key="20">
    <source>
        <dbReference type="PROSITE" id="PS51383"/>
    </source>
</evidence>
<evidence type="ECO:0000313" key="23">
    <source>
        <dbReference type="Proteomes" id="UP000001508"/>
    </source>
</evidence>
<sequence length="520" mass="53627">MKLASAEQMRAGDRLAMEIFGIPGPVLMENAGRAVVEVMAHRYGLAGEGEIAVLAGPGNNGGDALVIARHLQQLGARPWVVLLVEPERLQGDAALNLQILRQLPVSLEVVTEVEQWQALQDRLQASRLAVDGIFGTGLSRELSGRFQVAVELLNRFPGPVIAVDAPSGLDSDHGRVLGAAVRADCTVTFALAKPGLVTFPGRAWAGTVEVVDIGIPPAVYDRLAPFKELLTAAELAPWLPRRRPVDHKGSFGHLLLLAGSRGMTGAALLAARGALRSGVGLVSACVPRDLLVIFATAWPELMTVALPNSPLAAGAEDLATVQAALAGKSALVLGPGLGTAPATAELVRQLYRTPGELQIPQVLDADALNIMAAAPDLLTEPPGPRVLTPHPGEMARLLGMATAEVQENRWQAAAELAGRHGVWVVLKGAGTVIAAPDGQLAVSPTGNPGMAAGGMGDVLAGLIGGLLAQGMGPWQAACLGAYAHGLAGDLLAAAGGLEFGFTASELADRLPAAFGSFTKI</sequence>
<evidence type="ECO:0000256" key="18">
    <source>
        <dbReference type="HAMAP-Rule" id="MF_01966"/>
    </source>
</evidence>
<evidence type="ECO:0000256" key="8">
    <source>
        <dbReference type="ARBA" id="ARBA00022857"/>
    </source>
</evidence>
<evidence type="ECO:0000256" key="19">
    <source>
        <dbReference type="PIRNR" id="PIRNR017184"/>
    </source>
</evidence>
<dbReference type="HAMAP" id="MF_01965">
    <property type="entry name" value="NADHX_dehydratase"/>
    <property type="match status" value="1"/>
</dbReference>
<comment type="cofactor">
    <cofactor evidence="18 19">
        <name>K(+)</name>
        <dbReference type="ChEBI" id="CHEBI:29103"/>
    </cofactor>
    <text evidence="18 19">Binds 1 potassium ion per subunit.</text>
</comment>
<dbReference type="InParanoid" id="D6Z6J4"/>
<feature type="domain" description="YjeF C-terminal" evidence="20">
    <location>
        <begin position="231"/>
        <end position="517"/>
    </location>
</feature>
<keyword evidence="9 18" id="KW-0630">Potassium</keyword>
<keyword evidence="13" id="KW-0511">Multifunctional enzyme</keyword>
<dbReference type="PROSITE" id="PS51385">
    <property type="entry name" value="YJEF_N"/>
    <property type="match status" value="1"/>
</dbReference>
<dbReference type="InterPro" id="IPR030677">
    <property type="entry name" value="Nnr"/>
</dbReference>
<keyword evidence="10 17" id="KW-0520">NAD</keyword>
<evidence type="ECO:0000256" key="7">
    <source>
        <dbReference type="ARBA" id="ARBA00022840"/>
    </source>
</evidence>
<keyword evidence="22" id="KW-0808">Transferase</keyword>
<feature type="binding site" evidence="17">
    <location>
        <begin position="427"/>
        <end position="431"/>
    </location>
    <ligand>
        <name>AMP</name>
        <dbReference type="ChEBI" id="CHEBI:456215"/>
    </ligand>
</feature>
<evidence type="ECO:0000256" key="16">
    <source>
        <dbReference type="ARBA" id="ARBA00049209"/>
    </source>
</evidence>
<dbReference type="PROSITE" id="PS51383">
    <property type="entry name" value="YJEF_C_3"/>
    <property type="match status" value="1"/>
</dbReference>
<dbReference type="GO" id="GO:0005524">
    <property type="term" value="F:ATP binding"/>
    <property type="evidence" value="ECO:0007669"/>
    <property type="project" value="UniProtKB-UniRule"/>
</dbReference>
<dbReference type="HOGENOM" id="CLU_024853_4_1_7"/>
<comment type="caution">
    <text evidence="18">Lacks conserved residue(s) required for the propagation of feature annotation.</text>
</comment>
<comment type="function">
    <text evidence="14 19">Bifunctional enzyme that catalyzes the epimerization of the S- and R-forms of NAD(P)HX and the dehydration of the S-form of NAD(P)HX at the expense of ADP, which is converted to AMP. This allows the repair of both epimers of NAD(P)HX, a damaged form of NAD(P)H that is a result of enzymatic or heat-dependent hydration.</text>
</comment>
<evidence type="ECO:0000256" key="13">
    <source>
        <dbReference type="ARBA" id="ARBA00023268"/>
    </source>
</evidence>
<keyword evidence="12 17" id="KW-0456">Lyase</keyword>
<comment type="subunit">
    <text evidence="17">Homotetramer.</text>
</comment>
<feature type="binding site" evidence="18">
    <location>
        <position position="167"/>
    </location>
    <ligand>
        <name>K(+)</name>
        <dbReference type="ChEBI" id="CHEBI:29103"/>
    </ligand>
</feature>
<dbReference type="InterPro" id="IPR029056">
    <property type="entry name" value="Ribokinase-like"/>
</dbReference>
<dbReference type="PIRSF" id="PIRSF017184">
    <property type="entry name" value="Nnr"/>
    <property type="match status" value="1"/>
</dbReference>
<keyword evidence="23" id="KW-1185">Reference proteome</keyword>
<dbReference type="Gene3D" id="3.40.50.10260">
    <property type="entry name" value="YjeF N-terminal domain"/>
    <property type="match status" value="1"/>
</dbReference>
<protein>
    <recommendedName>
        <fullName evidence="19">Bifunctional NAD(P)H-hydrate repair enzyme</fullName>
    </recommendedName>
    <alternativeName>
        <fullName evidence="19">Nicotinamide nucleotide repair protein</fullName>
    </alternativeName>
    <domain>
        <recommendedName>
            <fullName evidence="19">ADP-dependent (S)-NAD(P)H-hydrate dehydratase</fullName>
            <ecNumber evidence="19">4.2.1.136</ecNumber>
        </recommendedName>
        <alternativeName>
            <fullName evidence="19">ADP-dependent NAD(P)HX dehydratase</fullName>
        </alternativeName>
    </domain>
    <domain>
        <recommendedName>
            <fullName evidence="19">NAD(P)H-hydrate epimerase</fullName>
            <ecNumber evidence="19">5.1.99.6</ecNumber>
        </recommendedName>
    </domain>
</protein>
<dbReference type="Proteomes" id="UP000001508">
    <property type="component" value="Chromosome"/>
</dbReference>
<keyword evidence="22" id="KW-0418">Kinase</keyword>
<dbReference type="EMBL" id="CP001940">
    <property type="protein sequence ID" value="ADH84953.1"/>
    <property type="molecule type" value="Genomic_DNA"/>
</dbReference>
<name>D6Z6J4_DESAT</name>
<accession>D6Z6J4</accession>
<dbReference type="InterPro" id="IPR017953">
    <property type="entry name" value="Carbohydrate_kinase_pred_CS"/>
</dbReference>
<dbReference type="KEGG" id="dak:DaAHT2_0242"/>
<comment type="catalytic activity">
    <reaction evidence="16 17 19">
        <text>(6S)-NADPHX + ADP = AMP + phosphate + NADPH + H(+)</text>
        <dbReference type="Rhea" id="RHEA:32235"/>
        <dbReference type="ChEBI" id="CHEBI:15378"/>
        <dbReference type="ChEBI" id="CHEBI:43474"/>
        <dbReference type="ChEBI" id="CHEBI:57783"/>
        <dbReference type="ChEBI" id="CHEBI:64076"/>
        <dbReference type="ChEBI" id="CHEBI:456215"/>
        <dbReference type="ChEBI" id="CHEBI:456216"/>
        <dbReference type="EC" id="4.2.1.136"/>
    </reaction>
</comment>
<dbReference type="GO" id="GO:0046496">
    <property type="term" value="P:nicotinamide nucleotide metabolic process"/>
    <property type="evidence" value="ECO:0007669"/>
    <property type="project" value="UniProtKB-UniRule"/>
</dbReference>
<feature type="binding site" evidence="17">
    <location>
        <position position="390"/>
    </location>
    <ligand>
        <name>(6S)-NADPHX</name>
        <dbReference type="ChEBI" id="CHEBI:64076"/>
    </ligand>
</feature>
<dbReference type="EC" id="5.1.99.6" evidence="19"/>
<dbReference type="SUPFAM" id="SSF53613">
    <property type="entry name" value="Ribokinase-like"/>
    <property type="match status" value="1"/>
</dbReference>
<keyword evidence="11 18" id="KW-0413">Isomerase</keyword>
<dbReference type="SUPFAM" id="SSF64153">
    <property type="entry name" value="YjeF N-terminal domain-like"/>
    <property type="match status" value="1"/>
</dbReference>
<dbReference type="GO" id="GO:0110051">
    <property type="term" value="P:metabolite repair"/>
    <property type="evidence" value="ECO:0007669"/>
    <property type="project" value="TreeGrafter"/>
</dbReference>
<evidence type="ECO:0000256" key="1">
    <source>
        <dbReference type="ARBA" id="ARBA00000013"/>
    </source>
</evidence>
<dbReference type="GO" id="GO:0016301">
    <property type="term" value="F:kinase activity"/>
    <property type="evidence" value="ECO:0007669"/>
    <property type="project" value="UniProtKB-KW"/>
</dbReference>
<dbReference type="eggNOG" id="COG0062">
    <property type="taxonomic scope" value="Bacteria"/>
</dbReference>
<feature type="binding site" evidence="17">
    <location>
        <position position="456"/>
    </location>
    <ligand>
        <name>AMP</name>
        <dbReference type="ChEBI" id="CHEBI:456215"/>
    </ligand>
</feature>
<evidence type="ECO:0000256" key="4">
    <source>
        <dbReference type="ARBA" id="ARBA00009524"/>
    </source>
</evidence>
<dbReference type="GO" id="GO:0052856">
    <property type="term" value="F:NAD(P)HX epimerase activity"/>
    <property type="evidence" value="ECO:0007669"/>
    <property type="project" value="UniProtKB-UniRule"/>
</dbReference>
<feature type="binding site" evidence="17">
    <location>
        <position position="266"/>
    </location>
    <ligand>
        <name>(6S)-NADPHX</name>
        <dbReference type="ChEBI" id="CHEBI:64076"/>
    </ligand>
</feature>
<dbReference type="InterPro" id="IPR000631">
    <property type="entry name" value="CARKD"/>
</dbReference>
<organism evidence="22 23">
    <name type="scientific">Desulfurivibrio alkaliphilus (strain DSM 19089 / UNIQEM U267 / AHT2)</name>
    <dbReference type="NCBI Taxonomy" id="589865"/>
    <lineage>
        <taxon>Bacteria</taxon>
        <taxon>Pseudomonadati</taxon>
        <taxon>Thermodesulfobacteriota</taxon>
        <taxon>Desulfobulbia</taxon>
        <taxon>Desulfobulbales</taxon>
        <taxon>Desulfobulbaceae</taxon>
        <taxon>Desulfurivibrio</taxon>
    </lineage>
</organism>
<proteinExistence type="inferred from homology"/>
<dbReference type="Pfam" id="PF01256">
    <property type="entry name" value="Carb_kinase"/>
    <property type="match status" value="1"/>
</dbReference>
<keyword evidence="6 17" id="KW-0547">Nucleotide-binding</keyword>
<comment type="similarity">
    <text evidence="18">Belongs to the NnrE/AIBP family.</text>
</comment>
<feature type="binding site" evidence="17">
    <location>
        <position position="336"/>
    </location>
    <ligand>
        <name>(6S)-NADPHX</name>
        <dbReference type="ChEBI" id="CHEBI:64076"/>
    </ligand>
</feature>
<evidence type="ECO:0000256" key="17">
    <source>
        <dbReference type="HAMAP-Rule" id="MF_01965"/>
    </source>
</evidence>
<dbReference type="Pfam" id="PF03853">
    <property type="entry name" value="YjeF_N"/>
    <property type="match status" value="1"/>
</dbReference>
<comment type="catalytic activity">
    <reaction evidence="1 18 19">
        <text>(6R)-NADHX = (6S)-NADHX</text>
        <dbReference type="Rhea" id="RHEA:32215"/>
        <dbReference type="ChEBI" id="CHEBI:64074"/>
        <dbReference type="ChEBI" id="CHEBI:64075"/>
        <dbReference type="EC" id="5.1.99.6"/>
    </reaction>
</comment>
<comment type="cofactor">
    <cofactor evidence="17">
        <name>Mg(2+)</name>
        <dbReference type="ChEBI" id="CHEBI:18420"/>
    </cofactor>
</comment>
<evidence type="ECO:0000256" key="2">
    <source>
        <dbReference type="ARBA" id="ARBA00000909"/>
    </source>
</evidence>
<dbReference type="InterPro" id="IPR004443">
    <property type="entry name" value="YjeF_N_dom"/>
</dbReference>
<feature type="binding site" evidence="18">
    <location>
        <position position="131"/>
    </location>
    <ligand>
        <name>K(+)</name>
        <dbReference type="ChEBI" id="CHEBI:29103"/>
    </ligand>
</feature>
<feature type="binding site" evidence="18">
    <location>
        <begin position="135"/>
        <end position="141"/>
    </location>
    <ligand>
        <name>(6S)-NADPHX</name>
        <dbReference type="ChEBI" id="CHEBI:64076"/>
    </ligand>
</feature>
<dbReference type="eggNOG" id="COG0063">
    <property type="taxonomic scope" value="Bacteria"/>
</dbReference>
<comment type="function">
    <text evidence="17">Catalyzes the dehydration of the S-form of NAD(P)HX at the expense of ADP, which is converted to AMP. Together with NAD(P)HX epimerase, which catalyzes the epimerization of the S- and R-forms, the enzyme allows the repair of both epimers of NAD(P)HX, a damaged form of NAD(P)H that is a result of enzymatic or heat-dependent hydration.</text>
</comment>
<evidence type="ECO:0000256" key="10">
    <source>
        <dbReference type="ARBA" id="ARBA00023027"/>
    </source>
</evidence>
<dbReference type="HAMAP" id="MF_01966">
    <property type="entry name" value="NADHX_epimerase"/>
    <property type="match status" value="1"/>
</dbReference>
<feature type="binding site" evidence="17">
    <location>
        <position position="457"/>
    </location>
    <ligand>
        <name>(6S)-NADPHX</name>
        <dbReference type="ChEBI" id="CHEBI:64076"/>
    </ligand>
</feature>
<evidence type="ECO:0000256" key="11">
    <source>
        <dbReference type="ARBA" id="ARBA00023235"/>
    </source>
</evidence>
<dbReference type="EC" id="4.2.1.136" evidence="19"/>
<comment type="similarity">
    <text evidence="4 19">In the C-terminal section; belongs to the NnrD/CARKD family.</text>
</comment>
<evidence type="ECO:0000313" key="22">
    <source>
        <dbReference type="EMBL" id="ADH84953.1"/>
    </source>
</evidence>
<dbReference type="AlphaFoldDB" id="D6Z6J4"/>
<evidence type="ECO:0000256" key="12">
    <source>
        <dbReference type="ARBA" id="ARBA00023239"/>
    </source>
</evidence>
<dbReference type="FunCoup" id="D6Z6J4">
    <property type="interactions" value="265"/>
</dbReference>
<feature type="domain" description="YjeF N-terminal" evidence="21">
    <location>
        <begin position="9"/>
        <end position="221"/>
    </location>
</feature>
<gene>
    <name evidence="18" type="primary">nnrE</name>
    <name evidence="17" type="synonym">nnrD</name>
    <name evidence="22" type="ordered locus">DaAHT2_0242</name>
</gene>
<comment type="function">
    <text evidence="18">Catalyzes the epimerization of the S- and R-forms of NAD(P)HX, a damaged form of NAD(P)H that is a result of enzymatic or heat-dependent hydration. This is a prerequisite for the S-specific NAD(P)H-hydrate dehydratase to allow the repair of both epimers of NAD(P)HX.</text>
</comment>
<dbReference type="PANTHER" id="PTHR12592">
    <property type="entry name" value="ATP-DEPENDENT (S)-NAD(P)H-HYDRATE DEHYDRATASE FAMILY MEMBER"/>
    <property type="match status" value="1"/>
</dbReference>
<dbReference type="InterPro" id="IPR036652">
    <property type="entry name" value="YjeF_N_dom_sf"/>
</dbReference>
<dbReference type="CDD" id="cd01171">
    <property type="entry name" value="YXKO-related"/>
    <property type="match status" value="1"/>
</dbReference>
<dbReference type="GO" id="GO:0046872">
    <property type="term" value="F:metal ion binding"/>
    <property type="evidence" value="ECO:0007669"/>
    <property type="project" value="UniProtKB-UniRule"/>
</dbReference>
<evidence type="ECO:0000259" key="21">
    <source>
        <dbReference type="PROSITE" id="PS51385"/>
    </source>
</evidence>
<dbReference type="NCBIfam" id="TIGR00196">
    <property type="entry name" value="yjeF_cterm"/>
    <property type="match status" value="1"/>
</dbReference>
<comment type="catalytic activity">
    <reaction evidence="15 17 19">
        <text>(6S)-NADHX + ADP = AMP + phosphate + NADH + H(+)</text>
        <dbReference type="Rhea" id="RHEA:32223"/>
        <dbReference type="ChEBI" id="CHEBI:15378"/>
        <dbReference type="ChEBI" id="CHEBI:43474"/>
        <dbReference type="ChEBI" id="CHEBI:57945"/>
        <dbReference type="ChEBI" id="CHEBI:64074"/>
        <dbReference type="ChEBI" id="CHEBI:456215"/>
        <dbReference type="ChEBI" id="CHEBI:456216"/>
        <dbReference type="EC" id="4.2.1.136"/>
    </reaction>
</comment>
<evidence type="ECO:0000256" key="5">
    <source>
        <dbReference type="ARBA" id="ARBA00022723"/>
    </source>
</evidence>
<dbReference type="Gene3D" id="3.40.1190.20">
    <property type="match status" value="1"/>
</dbReference>
<feature type="binding site" evidence="18">
    <location>
        <begin position="59"/>
        <end position="63"/>
    </location>
    <ligand>
        <name>(6S)-NADPHX</name>
        <dbReference type="ChEBI" id="CHEBI:64076"/>
    </ligand>
</feature>
<evidence type="ECO:0000256" key="6">
    <source>
        <dbReference type="ARBA" id="ARBA00022741"/>
    </source>
</evidence>
<feature type="binding site" evidence="18">
    <location>
        <position position="60"/>
    </location>
    <ligand>
        <name>K(+)</name>
        <dbReference type="ChEBI" id="CHEBI:29103"/>
    </ligand>
</feature>
<comment type="similarity">
    <text evidence="17">Belongs to the NnrD/CARKD family.</text>
</comment>
<dbReference type="PANTHER" id="PTHR12592:SF0">
    <property type="entry name" value="ATP-DEPENDENT (S)-NAD(P)H-HYDRATE DEHYDRATASE"/>
    <property type="match status" value="1"/>
</dbReference>
<dbReference type="PROSITE" id="PS01050">
    <property type="entry name" value="YJEF_C_2"/>
    <property type="match status" value="1"/>
</dbReference>